<keyword evidence="4" id="KW-1185">Reference proteome</keyword>
<feature type="coiled-coil region" evidence="1">
    <location>
        <begin position="353"/>
        <end position="394"/>
    </location>
</feature>
<organism evidence="3 4">
    <name type="scientific">Lymnaea stagnalis</name>
    <name type="common">Great pond snail</name>
    <name type="synonym">Helix stagnalis</name>
    <dbReference type="NCBI Taxonomy" id="6523"/>
    <lineage>
        <taxon>Eukaryota</taxon>
        <taxon>Metazoa</taxon>
        <taxon>Spiralia</taxon>
        <taxon>Lophotrochozoa</taxon>
        <taxon>Mollusca</taxon>
        <taxon>Gastropoda</taxon>
        <taxon>Heterobranchia</taxon>
        <taxon>Euthyneura</taxon>
        <taxon>Panpulmonata</taxon>
        <taxon>Hygrophila</taxon>
        <taxon>Lymnaeoidea</taxon>
        <taxon>Lymnaeidae</taxon>
        <taxon>Lymnaea</taxon>
    </lineage>
</organism>
<keyword evidence="1" id="KW-0175">Coiled coil</keyword>
<protein>
    <submittedName>
        <fullName evidence="3">Uncharacterized protein</fullName>
    </submittedName>
</protein>
<comment type="caution">
    <text evidence="3">The sequence shown here is derived from an EMBL/GenBank/DDBJ whole genome shotgun (WGS) entry which is preliminary data.</text>
</comment>
<name>A0AAV2HH08_LYMST</name>
<gene>
    <name evidence="3" type="ORF">GSLYS_00006665001</name>
</gene>
<evidence type="ECO:0000256" key="2">
    <source>
        <dbReference type="SAM" id="MobiDB-lite"/>
    </source>
</evidence>
<feature type="compositionally biased region" description="Basic and acidic residues" evidence="2">
    <location>
        <begin position="148"/>
        <end position="159"/>
    </location>
</feature>
<feature type="region of interest" description="Disordered" evidence="2">
    <location>
        <begin position="1"/>
        <end position="242"/>
    </location>
</feature>
<feature type="compositionally biased region" description="Polar residues" evidence="2">
    <location>
        <begin position="181"/>
        <end position="192"/>
    </location>
</feature>
<reference evidence="3 4" key="1">
    <citation type="submission" date="2024-04" db="EMBL/GenBank/DDBJ databases">
        <authorList>
            <consortium name="Genoscope - CEA"/>
            <person name="William W."/>
        </authorList>
    </citation>
    <scope>NUCLEOTIDE SEQUENCE [LARGE SCALE GENOMIC DNA]</scope>
</reference>
<dbReference type="AlphaFoldDB" id="A0AAV2HH08"/>
<evidence type="ECO:0000313" key="4">
    <source>
        <dbReference type="Proteomes" id="UP001497497"/>
    </source>
</evidence>
<feature type="compositionally biased region" description="Basic and acidic residues" evidence="2">
    <location>
        <begin position="52"/>
        <end position="67"/>
    </location>
</feature>
<dbReference type="EMBL" id="CAXITT010000121">
    <property type="protein sequence ID" value="CAL1532647.1"/>
    <property type="molecule type" value="Genomic_DNA"/>
</dbReference>
<proteinExistence type="predicted"/>
<evidence type="ECO:0000256" key="1">
    <source>
        <dbReference type="SAM" id="Coils"/>
    </source>
</evidence>
<accession>A0AAV2HH08</accession>
<dbReference type="Proteomes" id="UP001497497">
    <property type="component" value="Unassembled WGS sequence"/>
</dbReference>
<evidence type="ECO:0000313" key="3">
    <source>
        <dbReference type="EMBL" id="CAL1532647.1"/>
    </source>
</evidence>
<sequence>MDRTTVVLPCEKSGRSNNVQSFVHRPDHTENVIKGPGSGPYTPRNKLVRQQPQDHEQIEEKLWHSDSGHGPCLALGESQDKEQASRAVHRSLSLPASKTQSGEMPGKLIHSDSGQGKSLGESQDEDSTNPLVRRSISHPGPNNSSNKAHSDGKLTRSDSGRGQSLTLEESQEGENPCCPVNRSNSYSGSVSNRYPGEGSSLAVTSPHHSFRRHSSNRTENIDSGIEKDPPINKSHFPFGSENLSHTDQVLSEQCSAESPLIVDETPMAKGIHDQVKQNFEGRVCSGSTDQCCFDTNGCLSFSTFGSCDLSFHMKDDETSIPAAAYSHVTSYHQSVPSRPMVSRGTFDQVSRELSRTRDDKDRLIRDIEALEKTLEILKRELHESKRKFDSLVKSEDKRKRELSQEIFTLRTKLQQETDTSYQLSMKIAELNSLLDDKNKHIEHIEQKNNDLKMRNDFLEERLEELWKKEGERQNRDAHRVDVGGFLVRSTFQTESSSEDDTIPKVPIPSQNCENLNIHFRQKEMK</sequence>
<feature type="coiled-coil region" evidence="1">
    <location>
        <begin position="427"/>
        <end position="468"/>
    </location>
</feature>